<evidence type="ECO:0000256" key="12">
    <source>
        <dbReference type="ARBA" id="ARBA00023163"/>
    </source>
</evidence>
<keyword evidence="13" id="KW-0511">Multifunctional enzyme</keyword>
<dbReference type="PROSITE" id="PS00070">
    <property type="entry name" value="ALDEHYDE_DEHYDR_CYS"/>
    <property type="match status" value="1"/>
</dbReference>
<feature type="active site" evidence="19">
    <location>
        <position position="877"/>
    </location>
</feature>
<comment type="function">
    <text evidence="18">Oxidizes proline to glutamate for use as a carbon and nitrogen source.</text>
</comment>
<dbReference type="InterPro" id="IPR016161">
    <property type="entry name" value="Ald_DH/histidinol_DH"/>
</dbReference>
<keyword evidence="4 18" id="KW-0678">Repressor</keyword>
<evidence type="ECO:0000256" key="17">
    <source>
        <dbReference type="ARBA" id="ARBA00060911"/>
    </source>
</evidence>
<dbReference type="Gene3D" id="3.40.605.10">
    <property type="entry name" value="Aldehyde Dehydrogenase, Chain A, domain 1"/>
    <property type="match status" value="1"/>
</dbReference>
<gene>
    <name evidence="23" type="primary">putA</name>
    <name evidence="23" type="ORF">ACHINZ_1430</name>
</gene>
<dbReference type="GO" id="GO:0010133">
    <property type="term" value="P:L-proline catabolic process to L-glutamate"/>
    <property type="evidence" value="ECO:0007669"/>
    <property type="project" value="UniProtKB-UniRule"/>
</dbReference>
<name>A0AAT9G431_9ENTR</name>
<accession>A0AAT9G431</accession>
<evidence type="ECO:0000256" key="4">
    <source>
        <dbReference type="ARBA" id="ARBA00022491"/>
    </source>
</evidence>
<dbReference type="Gene3D" id="1.20.5.550">
    <property type="entry name" value="Single Helix bin"/>
    <property type="match status" value="1"/>
</dbReference>
<dbReference type="FunFam" id="3.40.309.10:FF:000005">
    <property type="entry name" value="1-pyrroline-5-carboxylate dehydrogenase 1"/>
    <property type="match status" value="1"/>
</dbReference>
<evidence type="ECO:0000256" key="11">
    <source>
        <dbReference type="ARBA" id="ARBA00023125"/>
    </source>
</evidence>
<dbReference type="Gene3D" id="1.20.5.460">
    <property type="entry name" value="Single helix bin"/>
    <property type="match status" value="1"/>
</dbReference>
<dbReference type="FunFam" id="1.20.5.460:FF:000001">
    <property type="entry name" value="Bifunctional protein PutA"/>
    <property type="match status" value="1"/>
</dbReference>
<evidence type="ECO:0000256" key="2">
    <source>
        <dbReference type="ARBA" id="ARBA00004739"/>
    </source>
</evidence>
<keyword evidence="8 18" id="KW-0805">Transcription regulation</keyword>
<dbReference type="NCBIfam" id="NF008772">
    <property type="entry name" value="PRK11809.1"/>
    <property type="match status" value="1"/>
</dbReference>
<proteinExistence type="inferred from homology"/>
<evidence type="ECO:0000256" key="7">
    <source>
        <dbReference type="ARBA" id="ARBA00023002"/>
    </source>
</evidence>
<organism evidence="23">
    <name type="scientific">Candidatus Aschnera chinzeii</name>
    <dbReference type="NCBI Taxonomy" id="1485666"/>
    <lineage>
        <taxon>Bacteria</taxon>
        <taxon>Pseudomonadati</taxon>
        <taxon>Pseudomonadota</taxon>
        <taxon>Gammaproteobacteria</taxon>
        <taxon>Enterobacterales</taxon>
        <taxon>Enterobacteriaceae</taxon>
        <taxon>Candidatus Aschnera</taxon>
    </lineage>
</organism>
<evidence type="ECO:0000256" key="16">
    <source>
        <dbReference type="ARBA" id="ARBA00060889"/>
    </source>
</evidence>
<dbReference type="SUPFAM" id="SSF51730">
    <property type="entry name" value="FAD-linked oxidoreductase"/>
    <property type="match status" value="1"/>
</dbReference>
<reference evidence="23" key="1">
    <citation type="journal article" date="2023" name="Front. Microbiol.">
        <title>Genome analysis of Candidatus Aschnera chinzeii, the bacterial endosymbiont of the blood-sucking bat fly Penicillidia jenynsii (Insecta: Diptera: Nycteribiidae).</title>
        <authorList>
            <person name="Koga R."/>
            <person name="Moriyama M."/>
            <person name="Nozaki T."/>
            <person name="Fukatsu T."/>
        </authorList>
    </citation>
    <scope>NUCLEOTIDE SEQUENCE</scope>
    <source>
        <strain evidence="23">Kw-01</strain>
    </source>
</reference>
<dbReference type="InterPro" id="IPR002872">
    <property type="entry name" value="Proline_DH_dom"/>
</dbReference>
<dbReference type="Pfam" id="PF14850">
    <property type="entry name" value="Pro_dh-DNA_bdg"/>
    <property type="match status" value="1"/>
</dbReference>
<comment type="pathway">
    <text evidence="3 18">Amino-acid degradation; L-proline degradation into L-glutamate; L-glutamate from L-proline: step 2/2.</text>
</comment>
<dbReference type="FunFam" id="3.20.20.220:FF:000004">
    <property type="entry name" value="Bifunctional protein PutA"/>
    <property type="match status" value="1"/>
</dbReference>
<feature type="domain" description="Proline dehydrogenase" evidence="21">
    <location>
        <begin position="226"/>
        <end position="523"/>
    </location>
</feature>
<dbReference type="Pfam" id="PF00171">
    <property type="entry name" value="Aldedh"/>
    <property type="match status" value="1"/>
</dbReference>
<dbReference type="PANTHER" id="PTHR42862:SF1">
    <property type="entry name" value="DELTA-1-PYRROLINE-5-CARBOXYLATE DEHYDROGENASE 2, ISOFORM A-RELATED"/>
    <property type="match status" value="1"/>
</dbReference>
<evidence type="ECO:0000256" key="15">
    <source>
        <dbReference type="ARBA" id="ARBA00048779"/>
    </source>
</evidence>
<dbReference type="GO" id="GO:0003842">
    <property type="term" value="F:L-glutamate gamma-semialdehyde dehydrogenase activity"/>
    <property type="evidence" value="ECO:0007669"/>
    <property type="project" value="UniProtKB-UniRule"/>
</dbReference>
<dbReference type="InterPro" id="IPR005933">
    <property type="entry name" value="PutA_C"/>
</dbReference>
<dbReference type="InterPro" id="IPR050485">
    <property type="entry name" value="Proline_metab_enzyme"/>
</dbReference>
<evidence type="ECO:0000256" key="18">
    <source>
        <dbReference type="PIRNR" id="PIRNR000197"/>
    </source>
</evidence>
<dbReference type="GO" id="GO:0003677">
    <property type="term" value="F:DNA binding"/>
    <property type="evidence" value="ECO:0007669"/>
    <property type="project" value="UniProtKB-KW"/>
</dbReference>
<dbReference type="Pfam" id="PF01619">
    <property type="entry name" value="Pro_dh"/>
    <property type="match status" value="1"/>
</dbReference>
<evidence type="ECO:0000256" key="10">
    <source>
        <dbReference type="ARBA" id="ARBA00023062"/>
    </source>
</evidence>
<evidence type="ECO:0000256" key="6">
    <source>
        <dbReference type="ARBA" id="ARBA00022827"/>
    </source>
</evidence>
<dbReference type="InterPro" id="IPR025703">
    <property type="entry name" value="Bifunct_PutA"/>
</dbReference>
<evidence type="ECO:0000259" key="20">
    <source>
        <dbReference type="Pfam" id="PF00171"/>
    </source>
</evidence>
<evidence type="ECO:0000259" key="21">
    <source>
        <dbReference type="Pfam" id="PF01619"/>
    </source>
</evidence>
<dbReference type="GO" id="GO:0009898">
    <property type="term" value="C:cytoplasmic side of plasma membrane"/>
    <property type="evidence" value="ECO:0007669"/>
    <property type="project" value="TreeGrafter"/>
</dbReference>
<comment type="cofactor">
    <cofactor evidence="1 18">
        <name>FAD</name>
        <dbReference type="ChEBI" id="CHEBI:57692"/>
    </cofactor>
</comment>
<protein>
    <recommendedName>
        <fullName evidence="18">Bifunctional protein PutA</fullName>
    </recommendedName>
    <domain>
        <recommendedName>
            <fullName evidence="18">Proline dehydrogenase</fullName>
            <ecNumber evidence="18">1.5.5.2</ecNumber>
        </recommendedName>
        <alternativeName>
            <fullName evidence="18">Proline oxidase</fullName>
        </alternativeName>
    </domain>
    <domain>
        <recommendedName>
            <fullName evidence="18">Delta-1-pyrroline-5-carboxylate dehydrogenase</fullName>
            <shortName evidence="18">P5C dehydrogenase</shortName>
            <ecNumber evidence="18">1.2.1.88</ecNumber>
        </recommendedName>
        <alternativeName>
            <fullName evidence="18">L-glutamate gamma-semialdehyde dehydrogenase</fullName>
        </alternativeName>
    </domain>
</protein>
<keyword evidence="10 18" id="KW-0642">Proline metabolism</keyword>
<dbReference type="InterPro" id="IPR016163">
    <property type="entry name" value="Ald_DH_C"/>
</dbReference>
<dbReference type="InterPro" id="IPR016162">
    <property type="entry name" value="Ald_DH_N"/>
</dbReference>
<comment type="similarity">
    <text evidence="17 18">In the C-terminal section; belongs to the aldehyde dehydrogenase family.</text>
</comment>
<dbReference type="EMBL" id="AP028961">
    <property type="protein sequence ID" value="BET44473.1"/>
    <property type="molecule type" value="Genomic_DNA"/>
</dbReference>
<comment type="similarity">
    <text evidence="16 18">In the N-terminal section; belongs to the proline dehydrogenase family.</text>
</comment>
<dbReference type="InterPro" id="IPR024082">
    <property type="entry name" value="PRODH_PutA_dom_II"/>
</dbReference>
<dbReference type="InterPro" id="IPR024089">
    <property type="entry name" value="PRODH_PutA_dom_I/II"/>
</dbReference>
<evidence type="ECO:0000256" key="8">
    <source>
        <dbReference type="ARBA" id="ARBA00023015"/>
    </source>
</evidence>
<dbReference type="Gene3D" id="3.40.309.10">
    <property type="entry name" value="Aldehyde Dehydrogenase, Chain A, domain 2"/>
    <property type="match status" value="1"/>
</dbReference>
<dbReference type="Gene3D" id="3.20.20.220">
    <property type="match status" value="1"/>
</dbReference>
<dbReference type="SUPFAM" id="SSF81935">
    <property type="entry name" value="N-terminal domain of bifunctional PutA protein"/>
    <property type="match status" value="1"/>
</dbReference>
<comment type="pathway">
    <text evidence="2 18">Amino-acid degradation; L-proline degradation into L-glutamate; L-glutamate from L-proline: step 1/2.</text>
</comment>
<dbReference type="PIRSF" id="PIRSF000197">
    <property type="entry name" value="Bifunct_PutA"/>
    <property type="match status" value="1"/>
</dbReference>
<dbReference type="InterPro" id="IPR016160">
    <property type="entry name" value="Ald_DH_CS_CYS"/>
</dbReference>
<evidence type="ECO:0000256" key="3">
    <source>
        <dbReference type="ARBA" id="ARBA00004786"/>
    </source>
</evidence>
<feature type="domain" description="Proline dehydrogenase PutA" evidence="22">
    <location>
        <begin position="101"/>
        <end position="212"/>
    </location>
</feature>
<sequence length="1283" mass="145654">MVESQNNNPANKEKKILSDVKNDTKLSNSYFSKFAKQIIQNSETRQTISANYLISEEKILSIVLKEAQLKDNINKQIYHLAYTLSKKLREQKNNFNRSGIVRSLLQEFTLSSDEGIALMCLAEALLRIPDKETRDLLIKDKIVNADWHTHIGHSQSIFINVITWGLLVTGKLVTKYDKKNLNNILTNLLQKSSQPIIRKAVLVAMKLMGEQFVTGENIEDALINATIMENKGFTYSYDMLGEAALTANDAHLYMNAYQNAINKIGKTSKNNNIYENPGISIKLSALHPRYSRNQYQRIIRELYPRLLTLILQANHYNIGVNIDAEESDKLEISLDILEKLCYEPQLSNWNGIGFVVQAYQKRSWYVIEEIIRLAQKSKHRLMIRLVKGAYWDTEIKKAQINGLMDYPVYTKKMHTDISYIACAKKLLSVPDLIYPQFATHNAHTLATIYYLAGENNFYLGQYEFQCLHGMGEALYQEVVGSNEDRKLNRPCRIYAPVGSHETLLAYLVRRLLENGANTSFVNKISNHNIPLETLLVNPIEKITSIDKSNKISNIKNNLIPLPRYLYGKNRLNSLGYDLSNEYTLSMMAKKLIKNNLYYKVIPIIDDDIQYTSHNEIHNRKIINPADILDIIGDVNESTPQDIEIAFNKAIKGFTSWKNTDYSYRVSILQNAAELMEKEFFNLMNILIREAGKTYNNALSEIREAIDFIRYYAQQLEENFNIKNNFSPLGIIICISPWNFPLAIFTGQITAAIASGNVVLAKPSEQTPIIAMLAVTILHKAGFPKNVLQLLPGKGSSVGTQLINDKRINGVMFTGSTTVAKLIQQNLCNMINNDKYHQIPFIAETGGINVMIVDSSALTEQVVNDIIFSAFDSSGQRCSALRMLCIQEEVADHTITMLKGAISEYHLNNPMQLSTDIGPLIDPNAKHNICKYIDNMSKNNSEIYQNSYNFDHNLDKQGNFIQPTIIEIKEFNELKNEIFGPVLHVLRYKRNNFEKLIEDINKSGYGLTLGLHTRIDSIISFVINNVHVGNIYVNRNMIGAVVGVQPFGGERLSGTGPKAGGPLYLYRLLSNYSNNILLNSIHAKHNHSDPQNYVQLQYDLNPFFALCNWATQEHNELLSKAIIHHSELTKRPLYYELNGPTGELNLYFLLPRRNILCLAETETDALLQLTVTLALGCQIIWPNLPIQQKLYSLLPSSITKAIRMIGNWKNTINMFDAVIFHGDCKKFKTICNIINTNHEAIVFVQGFKNGDYQILPEMLIYERTISINTAAVGGNTSLMTIEEE</sequence>
<evidence type="ECO:0000259" key="22">
    <source>
        <dbReference type="Pfam" id="PF14850"/>
    </source>
</evidence>
<keyword evidence="6 18" id="KW-0274">FAD</keyword>
<evidence type="ECO:0000256" key="19">
    <source>
        <dbReference type="PIRSR" id="PIRSR000197-1"/>
    </source>
</evidence>
<keyword evidence="9 18" id="KW-0520">NAD</keyword>
<dbReference type="GO" id="GO:0003700">
    <property type="term" value="F:DNA-binding transcription factor activity"/>
    <property type="evidence" value="ECO:0007669"/>
    <property type="project" value="InterPro"/>
</dbReference>
<evidence type="ECO:0000256" key="5">
    <source>
        <dbReference type="ARBA" id="ARBA00022630"/>
    </source>
</evidence>
<dbReference type="InterPro" id="IPR015590">
    <property type="entry name" value="Aldehyde_DH_dom"/>
</dbReference>
<dbReference type="CDD" id="cd07125">
    <property type="entry name" value="ALDH_PutA-P5CDH"/>
    <property type="match status" value="1"/>
</dbReference>
<keyword evidence="12 18" id="KW-0804">Transcription</keyword>
<keyword evidence="7 18" id="KW-0560">Oxidoreductase</keyword>
<keyword evidence="11 18" id="KW-0238">DNA-binding</keyword>
<comment type="catalytic activity">
    <reaction evidence="15 18">
        <text>L-proline + a quinone = (S)-1-pyrroline-5-carboxylate + a quinol + H(+)</text>
        <dbReference type="Rhea" id="RHEA:23784"/>
        <dbReference type="ChEBI" id="CHEBI:15378"/>
        <dbReference type="ChEBI" id="CHEBI:17388"/>
        <dbReference type="ChEBI" id="CHEBI:24646"/>
        <dbReference type="ChEBI" id="CHEBI:60039"/>
        <dbReference type="ChEBI" id="CHEBI:132124"/>
        <dbReference type="EC" id="1.5.5.2"/>
    </reaction>
</comment>
<dbReference type="EC" id="1.5.5.2" evidence="18"/>
<evidence type="ECO:0000313" key="23">
    <source>
        <dbReference type="EMBL" id="BET44473.1"/>
    </source>
</evidence>
<dbReference type="NCBIfam" id="NF008869">
    <property type="entry name" value="PRK11904.1"/>
    <property type="match status" value="1"/>
</dbReference>
<evidence type="ECO:0000256" key="13">
    <source>
        <dbReference type="ARBA" id="ARBA00023268"/>
    </source>
</evidence>
<dbReference type="GO" id="GO:0004657">
    <property type="term" value="F:proline dehydrogenase activity"/>
    <property type="evidence" value="ECO:0007669"/>
    <property type="project" value="UniProtKB-UniRule"/>
</dbReference>
<feature type="domain" description="Aldehyde dehydrogenase" evidence="20">
    <location>
        <begin position="617"/>
        <end position="1061"/>
    </location>
</feature>
<comment type="catalytic activity">
    <reaction evidence="14 18">
        <text>L-glutamate 5-semialdehyde + NAD(+) + H2O = L-glutamate + NADH + 2 H(+)</text>
        <dbReference type="Rhea" id="RHEA:30235"/>
        <dbReference type="ChEBI" id="CHEBI:15377"/>
        <dbReference type="ChEBI" id="CHEBI:15378"/>
        <dbReference type="ChEBI" id="CHEBI:29985"/>
        <dbReference type="ChEBI" id="CHEBI:57540"/>
        <dbReference type="ChEBI" id="CHEBI:57945"/>
        <dbReference type="ChEBI" id="CHEBI:58066"/>
        <dbReference type="EC" id="1.2.1.88"/>
    </reaction>
</comment>
<feature type="active site" evidence="19">
    <location>
        <position position="843"/>
    </location>
</feature>
<dbReference type="NCBIfam" id="TIGR01238">
    <property type="entry name" value="D1pyr5carbox3"/>
    <property type="match status" value="1"/>
</dbReference>
<dbReference type="EC" id="1.2.1.88" evidence="18"/>
<dbReference type="SUPFAM" id="SSF53720">
    <property type="entry name" value="ALDH-like"/>
    <property type="match status" value="1"/>
</dbReference>
<dbReference type="InterPro" id="IPR029041">
    <property type="entry name" value="FAD-linked_oxidoreductase-like"/>
</dbReference>
<dbReference type="InterPro" id="IPR024090">
    <property type="entry name" value="PRODH_PutA_dom_I"/>
</dbReference>
<reference evidence="23" key="2">
    <citation type="submission" date="2023-10" db="EMBL/GenBank/DDBJ databases">
        <authorList>
            <person name="Koga R."/>
            <person name="Fukatsu T."/>
        </authorList>
    </citation>
    <scope>NUCLEOTIDE SEQUENCE</scope>
    <source>
        <strain evidence="23">Kw-01</strain>
    </source>
</reference>
<evidence type="ECO:0000256" key="1">
    <source>
        <dbReference type="ARBA" id="ARBA00001974"/>
    </source>
</evidence>
<evidence type="ECO:0000256" key="9">
    <source>
        <dbReference type="ARBA" id="ARBA00023027"/>
    </source>
</evidence>
<evidence type="ECO:0000256" key="14">
    <source>
        <dbReference type="ARBA" id="ARBA00048142"/>
    </source>
</evidence>
<keyword evidence="5 18" id="KW-0285">Flavoprotein</keyword>
<dbReference type="PANTHER" id="PTHR42862">
    <property type="entry name" value="DELTA-1-PYRROLINE-5-CARBOXYLATE DEHYDROGENASE 1, ISOFORM A-RELATED"/>
    <property type="match status" value="1"/>
</dbReference>